<comment type="caution">
    <text evidence="4">The sequence shown here is derived from an EMBL/GenBank/DDBJ whole genome shotgun (WGS) entry which is preliminary data.</text>
</comment>
<feature type="compositionally biased region" description="Pro residues" evidence="1">
    <location>
        <begin position="364"/>
        <end position="386"/>
    </location>
</feature>
<dbReference type="InterPro" id="IPR005693">
    <property type="entry name" value="Mce"/>
</dbReference>
<sequence>MPTPRSTRRPTKLLAAVAAAALVSGCGFTGIYDLPLPGGADLGERPYSLTVQFRDVLDLVPQSAVKVNEVAVGRVDSVALAADGWTAELTLLVNGDVALPENALAKIRQSSLLGEKYVELSPPADPRGTLVDGAVIPVERTNRNTEVEEVLGALSMLLNGGGVEQLRDIAEEMNAALSGNETDIKALLRNLNVAVTTLDEGKDDITRALDGINRLAASLNAQREEIAGVIDTIGPGLQVLHEQRGQLVTMLRSLESLSGVAVDTVNRSQADLVADLKALAPTLRKLAEAGENLPKSLEVLLTFPFTDAALRGVKGDYFNLYLTLDLDLTSVLQNLGRSRQNPLQDLVPPGLGITGGQEGVPENAPDPLPLPPVSQPGPAAQPPAAQPPGGGGAPSGSIFDVLLGGGA</sequence>
<protein>
    <submittedName>
        <fullName evidence="4">MCE family protein</fullName>
    </submittedName>
</protein>
<feature type="domain" description="Mammalian cell entry C-terminal" evidence="3">
    <location>
        <begin position="129"/>
        <end position="304"/>
    </location>
</feature>
<evidence type="ECO:0000259" key="3">
    <source>
        <dbReference type="Pfam" id="PF11887"/>
    </source>
</evidence>
<gene>
    <name evidence="4" type="ORF">ACFPM7_03190</name>
</gene>
<dbReference type="InterPro" id="IPR003399">
    <property type="entry name" value="Mce/MlaD"/>
</dbReference>
<dbReference type="PROSITE" id="PS51257">
    <property type="entry name" value="PROKAR_LIPOPROTEIN"/>
    <property type="match status" value="1"/>
</dbReference>
<evidence type="ECO:0000259" key="2">
    <source>
        <dbReference type="Pfam" id="PF02470"/>
    </source>
</evidence>
<dbReference type="NCBIfam" id="TIGR00996">
    <property type="entry name" value="Mtu_fam_mce"/>
    <property type="match status" value="1"/>
</dbReference>
<dbReference type="PANTHER" id="PTHR33371:SF15">
    <property type="entry name" value="LIPOPROTEIN LPRN"/>
    <property type="match status" value="1"/>
</dbReference>
<dbReference type="InterPro" id="IPR024516">
    <property type="entry name" value="Mce_C"/>
</dbReference>
<dbReference type="RefSeq" id="WP_378243531.1">
    <property type="nucleotide sequence ID" value="NZ_JBHSKF010000001.1"/>
</dbReference>
<keyword evidence="5" id="KW-1185">Reference proteome</keyword>
<dbReference type="Proteomes" id="UP001596157">
    <property type="component" value="Unassembled WGS sequence"/>
</dbReference>
<feature type="domain" description="Mce/MlaD" evidence="2">
    <location>
        <begin position="46"/>
        <end position="123"/>
    </location>
</feature>
<dbReference type="Pfam" id="PF11887">
    <property type="entry name" value="Mce4_CUP1"/>
    <property type="match status" value="1"/>
</dbReference>
<accession>A0ABW0EGC5</accession>
<reference evidence="5" key="1">
    <citation type="journal article" date="2019" name="Int. J. Syst. Evol. Microbiol.">
        <title>The Global Catalogue of Microorganisms (GCM) 10K type strain sequencing project: providing services to taxonomists for standard genome sequencing and annotation.</title>
        <authorList>
            <consortium name="The Broad Institute Genomics Platform"/>
            <consortium name="The Broad Institute Genome Sequencing Center for Infectious Disease"/>
            <person name="Wu L."/>
            <person name="Ma J."/>
        </authorList>
    </citation>
    <scope>NUCLEOTIDE SEQUENCE [LARGE SCALE GENOMIC DNA]</scope>
    <source>
        <strain evidence="5">CCUG 59778</strain>
    </source>
</reference>
<evidence type="ECO:0000256" key="1">
    <source>
        <dbReference type="SAM" id="MobiDB-lite"/>
    </source>
</evidence>
<organism evidence="4 5">
    <name type="scientific">Actinokineospora guangxiensis</name>
    <dbReference type="NCBI Taxonomy" id="1490288"/>
    <lineage>
        <taxon>Bacteria</taxon>
        <taxon>Bacillati</taxon>
        <taxon>Actinomycetota</taxon>
        <taxon>Actinomycetes</taxon>
        <taxon>Pseudonocardiales</taxon>
        <taxon>Pseudonocardiaceae</taxon>
        <taxon>Actinokineospora</taxon>
    </lineage>
</organism>
<dbReference type="Pfam" id="PF02470">
    <property type="entry name" value="MlaD"/>
    <property type="match status" value="1"/>
</dbReference>
<evidence type="ECO:0000313" key="4">
    <source>
        <dbReference type="EMBL" id="MFC5286042.1"/>
    </source>
</evidence>
<feature type="region of interest" description="Disordered" evidence="1">
    <location>
        <begin position="340"/>
        <end position="407"/>
    </location>
</feature>
<dbReference type="InterPro" id="IPR052336">
    <property type="entry name" value="MlaD_Phospholipid_Transporter"/>
</dbReference>
<dbReference type="PANTHER" id="PTHR33371">
    <property type="entry name" value="INTERMEMBRANE PHOSPHOLIPID TRANSPORT SYSTEM BINDING PROTEIN MLAD-RELATED"/>
    <property type="match status" value="1"/>
</dbReference>
<dbReference type="EMBL" id="JBHSKF010000001">
    <property type="protein sequence ID" value="MFC5286042.1"/>
    <property type="molecule type" value="Genomic_DNA"/>
</dbReference>
<proteinExistence type="predicted"/>
<evidence type="ECO:0000313" key="5">
    <source>
        <dbReference type="Proteomes" id="UP001596157"/>
    </source>
</evidence>
<name>A0ABW0EGC5_9PSEU</name>